<organism evidence="1 2">
    <name type="scientific">Actinoplanes nipponensis</name>
    <dbReference type="NCBI Taxonomy" id="135950"/>
    <lineage>
        <taxon>Bacteria</taxon>
        <taxon>Bacillati</taxon>
        <taxon>Actinomycetota</taxon>
        <taxon>Actinomycetes</taxon>
        <taxon>Micromonosporales</taxon>
        <taxon>Micromonosporaceae</taxon>
        <taxon>Actinoplanes</taxon>
    </lineage>
</organism>
<evidence type="ECO:0000313" key="1">
    <source>
        <dbReference type="EMBL" id="GIE51643.1"/>
    </source>
</evidence>
<evidence type="ECO:0000313" key="2">
    <source>
        <dbReference type="Proteomes" id="UP000647172"/>
    </source>
</evidence>
<reference evidence="1" key="1">
    <citation type="submission" date="2021-01" db="EMBL/GenBank/DDBJ databases">
        <title>Whole genome shotgun sequence of Actinoplanes nipponensis NBRC 14063.</title>
        <authorList>
            <person name="Komaki H."/>
            <person name="Tamura T."/>
        </authorList>
    </citation>
    <scope>NUCLEOTIDE SEQUENCE</scope>
    <source>
        <strain evidence="1">NBRC 14063</strain>
    </source>
</reference>
<protein>
    <submittedName>
        <fullName evidence="1">Uncharacterized protein</fullName>
    </submittedName>
</protein>
<keyword evidence="2" id="KW-1185">Reference proteome</keyword>
<proteinExistence type="predicted"/>
<accession>A0A919JJ11</accession>
<dbReference type="AlphaFoldDB" id="A0A919JJ11"/>
<dbReference type="RefSeq" id="WP_344936203.1">
    <property type="nucleotide sequence ID" value="NZ_BAAAYJ010000097.1"/>
</dbReference>
<dbReference type="EMBL" id="BOMQ01000061">
    <property type="protein sequence ID" value="GIE51643.1"/>
    <property type="molecule type" value="Genomic_DNA"/>
</dbReference>
<gene>
    <name evidence="1" type="ORF">Ani05nite_51770</name>
</gene>
<comment type="caution">
    <text evidence="1">The sequence shown here is derived from an EMBL/GenBank/DDBJ whole genome shotgun (WGS) entry which is preliminary data.</text>
</comment>
<sequence length="160" mass="17841">MQDSWQARWSPLEPIGARLRQDADGWVRFRSFPGSKRHAEVPSEHATILHRHNLVRPLPTTQVEPRRPAARLRSSRRGLDEAAIGNPDFDRGFRIRTADPAGLRHWFSPALIAVHLTGRVPSAWSVHGTEALRRQPGRLDPHDLGGLAPATLTLADLLDG</sequence>
<dbReference type="Proteomes" id="UP000647172">
    <property type="component" value="Unassembled WGS sequence"/>
</dbReference>
<name>A0A919JJ11_9ACTN</name>